<accession>A0A9P3FXS6</accession>
<evidence type="ECO:0000313" key="2">
    <source>
        <dbReference type="Proteomes" id="UP000703269"/>
    </source>
</evidence>
<gene>
    <name evidence="1" type="ORF">PsYK624_006090</name>
</gene>
<dbReference type="Proteomes" id="UP000703269">
    <property type="component" value="Unassembled WGS sequence"/>
</dbReference>
<dbReference type="EMBL" id="BPQB01000001">
    <property type="protein sequence ID" value="GJE84533.1"/>
    <property type="molecule type" value="Genomic_DNA"/>
</dbReference>
<sequence>MLLHWCTLEPAGASSLAAIRFTSPVRIQSISIFPTDDKPFAQDPSIVSRTEPEAFFLELYFNAHPVALPHVKEKPKPSNALIPTVVAYAGGRMMFAVNMSAELSTRLMIVKGAFESVSMAIYGDVVNELPPPKTTYDPRPMPVLETIPLSAALDPANARDPTALASQLLNLIPDAPSLPLVIRLMLCLKPTNEDWDLPEFPYLFADLGQLSEESAIDEDFTSLAEKVAGALGPSNESQSYYVAGLLSHAACQHPAMAMALLDNLDVSAVFEPSTLDDESTLESLREAASNPDVARKLNNPEFKESLVSLSKNMAFDGRIRTLAQQLLDRVEGMAILEDAFSNTQGDFVGAAAVLKDIACQEMSTGILLESLITHPDLVEKLAQNPALAALPPTLFVKRSMPISYDEFIAFLRAFVGVGCVLAVYAWADSLPDERCRERCLSIISLWQGVDGYREILDHLLLLRQMVFRLSCMLDGEVPTKAGIDSEAILLQLCKAPRAILRPVLLDCVFSLKPPHCTMTYEDQEALQRAATVADGGLYGAVDFLLQPIDRPPSFSYLRTLRVALAVLDQEIAERDEYEVLQEFWKEGSCSLETCLADIFVGLSEEISGHFGVHPPSPTSSEALAHTFRAAAETLTILIRFAPNYPLPGRMLRAFTNAAADLFVCTDLADILFSQSSPACIAAQEVRQACVNVVRTLAEVPEPLAGGKSHARVILQTLLEHGLDSGAHEPVHHILQVFCLIDYLLDTPEDEVELVAWGQNILPNILREVWAFCRALDTENKAHFVRRLVALDKGNVGIGDWILQEELKDLAHCAQAVPSAATPRQQTLIKQMQISLSLRFLLDLMVDTSSDASWCVSSLATSTELVEYFVAFLNEALAQNIVASQLTKILRTIASQASTLHDLLKLPLALALLRTSQSGGGTASDVTSSLYLAQSILLSCPNHLVLANQVATEISLLLESLKSATYIGEGDLPAALVDLLEWFTGTDNPTLMGFSAESFASLSERIQHGLDEEKQSTLSRVRGALRYAEDLPSIPDALLLPSAITLSVQEIEDLLVPKTLVPSTPQHKTLKQDVLSLVAISPPTALIRSSATTGLTKTYSRNDFRQLRQMPSARQNTSRLPSMHVDDFENAASSPTLLPLPMSLPVPLAGPSNVPYNGGSPENFASLSPVFKLL</sequence>
<dbReference type="OrthoDB" id="2011702at2759"/>
<comment type="caution">
    <text evidence="1">The sequence shown here is derived from an EMBL/GenBank/DDBJ whole genome shotgun (WGS) entry which is preliminary data.</text>
</comment>
<organism evidence="1 2">
    <name type="scientific">Phanerochaete sordida</name>
    <dbReference type="NCBI Taxonomy" id="48140"/>
    <lineage>
        <taxon>Eukaryota</taxon>
        <taxon>Fungi</taxon>
        <taxon>Dikarya</taxon>
        <taxon>Basidiomycota</taxon>
        <taxon>Agaricomycotina</taxon>
        <taxon>Agaricomycetes</taxon>
        <taxon>Polyporales</taxon>
        <taxon>Phanerochaetaceae</taxon>
        <taxon>Phanerochaete</taxon>
    </lineage>
</organism>
<dbReference type="AlphaFoldDB" id="A0A9P3FXS6"/>
<dbReference type="InterPro" id="IPR026736">
    <property type="entry name" value="Virilizer"/>
</dbReference>
<dbReference type="PANTHER" id="PTHR23185">
    <property type="entry name" value="PROTEIN VIRILIZER HOMOLOG"/>
    <property type="match status" value="1"/>
</dbReference>
<dbReference type="PANTHER" id="PTHR23185:SF0">
    <property type="entry name" value="PROTEIN VIRILIZER HOMOLOG"/>
    <property type="match status" value="1"/>
</dbReference>
<evidence type="ECO:0000313" key="1">
    <source>
        <dbReference type="EMBL" id="GJE84533.1"/>
    </source>
</evidence>
<dbReference type="GO" id="GO:0036396">
    <property type="term" value="C:RNA N6-methyladenosine methyltransferase complex"/>
    <property type="evidence" value="ECO:0007669"/>
    <property type="project" value="TreeGrafter"/>
</dbReference>
<protein>
    <recommendedName>
        <fullName evidence="3">Virilizer N-terminal domain-containing protein</fullName>
    </recommendedName>
</protein>
<evidence type="ECO:0008006" key="3">
    <source>
        <dbReference type="Google" id="ProtNLM"/>
    </source>
</evidence>
<dbReference type="GO" id="GO:0003723">
    <property type="term" value="F:RNA binding"/>
    <property type="evidence" value="ECO:0007669"/>
    <property type="project" value="TreeGrafter"/>
</dbReference>
<keyword evidence="2" id="KW-1185">Reference proteome</keyword>
<proteinExistence type="predicted"/>
<name>A0A9P3FXS6_9APHY</name>
<reference evidence="1 2" key="1">
    <citation type="submission" date="2021-08" db="EMBL/GenBank/DDBJ databases">
        <title>Draft Genome Sequence of Phanerochaete sordida strain YK-624.</title>
        <authorList>
            <person name="Mori T."/>
            <person name="Dohra H."/>
            <person name="Suzuki T."/>
            <person name="Kawagishi H."/>
            <person name="Hirai H."/>
        </authorList>
    </citation>
    <scope>NUCLEOTIDE SEQUENCE [LARGE SCALE GENOMIC DNA]</scope>
    <source>
        <strain evidence="1 2">YK-624</strain>
    </source>
</reference>